<dbReference type="PANTHER" id="PTHR13817">
    <property type="entry name" value="TITIN"/>
    <property type="match status" value="1"/>
</dbReference>
<dbReference type="SMART" id="SM00060">
    <property type="entry name" value="FN3"/>
    <property type="match status" value="5"/>
</dbReference>
<evidence type="ECO:0000256" key="2">
    <source>
        <dbReference type="ARBA" id="ARBA00023295"/>
    </source>
</evidence>
<keyword evidence="7" id="KW-1185">Reference proteome</keyword>
<dbReference type="EMBL" id="JACHMU010000001">
    <property type="protein sequence ID" value="MBB5743074.1"/>
    <property type="molecule type" value="Genomic_DNA"/>
</dbReference>
<dbReference type="Pfam" id="PF17963">
    <property type="entry name" value="Big_9"/>
    <property type="match status" value="7"/>
</dbReference>
<evidence type="ECO:0000256" key="3">
    <source>
        <dbReference type="ARBA" id="ARBA00023326"/>
    </source>
</evidence>
<feature type="compositionally biased region" description="Polar residues" evidence="4">
    <location>
        <begin position="1852"/>
        <end position="1871"/>
    </location>
</feature>
<dbReference type="PROSITE" id="PS50853">
    <property type="entry name" value="FN3"/>
    <property type="match status" value="3"/>
</dbReference>
<evidence type="ECO:0000256" key="1">
    <source>
        <dbReference type="ARBA" id="ARBA00022737"/>
    </source>
</evidence>
<keyword evidence="2" id="KW-0326">Glycosidase</keyword>
<dbReference type="InterPro" id="IPR036116">
    <property type="entry name" value="FN3_sf"/>
</dbReference>
<feature type="region of interest" description="Disordered" evidence="4">
    <location>
        <begin position="1297"/>
        <end position="1318"/>
    </location>
</feature>
<dbReference type="Proteomes" id="UP000517712">
    <property type="component" value="Unassembled WGS sequence"/>
</dbReference>
<feature type="region of interest" description="Disordered" evidence="4">
    <location>
        <begin position="1737"/>
        <end position="1762"/>
    </location>
</feature>
<feature type="compositionally biased region" description="Acidic residues" evidence="4">
    <location>
        <begin position="372"/>
        <end position="384"/>
    </location>
</feature>
<feature type="region of interest" description="Disordered" evidence="4">
    <location>
        <begin position="1540"/>
        <end position="1564"/>
    </location>
</feature>
<protein>
    <recommendedName>
        <fullName evidence="5">Fibronectin type-III domain-containing protein</fullName>
    </recommendedName>
</protein>
<name>A0A7W9CCI6_9MICO</name>
<dbReference type="GO" id="GO:0016798">
    <property type="term" value="F:hydrolase activity, acting on glycosyl bonds"/>
    <property type="evidence" value="ECO:0007669"/>
    <property type="project" value="UniProtKB-KW"/>
</dbReference>
<keyword evidence="1" id="KW-0677">Repeat</keyword>
<comment type="caution">
    <text evidence="6">The sequence shown here is derived from an EMBL/GenBank/DDBJ whole genome shotgun (WGS) entry which is preliminary data.</text>
</comment>
<feature type="domain" description="Fibronectin type-III" evidence="5">
    <location>
        <begin position="1557"/>
        <end position="1651"/>
    </location>
</feature>
<dbReference type="RefSeq" id="WP_184282797.1">
    <property type="nucleotide sequence ID" value="NZ_BAAAPG010000001.1"/>
</dbReference>
<gene>
    <name evidence="6" type="ORF">HD600_001571</name>
</gene>
<dbReference type="NCBIfam" id="NF012211">
    <property type="entry name" value="tand_rpt_95"/>
    <property type="match status" value="2"/>
</dbReference>
<dbReference type="Pfam" id="PF00041">
    <property type="entry name" value="fn3"/>
    <property type="match status" value="3"/>
</dbReference>
<evidence type="ECO:0000256" key="4">
    <source>
        <dbReference type="SAM" id="MobiDB-lite"/>
    </source>
</evidence>
<feature type="region of interest" description="Disordered" evidence="4">
    <location>
        <begin position="1830"/>
        <end position="1871"/>
    </location>
</feature>
<feature type="compositionally biased region" description="Polar residues" evidence="4">
    <location>
        <begin position="1830"/>
        <end position="1842"/>
    </location>
</feature>
<dbReference type="InterPro" id="IPR013783">
    <property type="entry name" value="Ig-like_fold"/>
</dbReference>
<sequence>MKALSWLRAKPKTAASIAAVTAGIVAIGTLAYAYEGNPTTKVDLNDGGVWITKSSALMVGHFNNESTLLDGGLRTTGESFDILQDESTILVTDRTNATLTAVDPARVSLGDSTTIPGAAKVALGSDTAAVLDTDSGDLWVLPVSGIAGFEFQGADPLVELGKNSDVTVGADGTVYALAGDRAEVVTVPVDPQGEALEPETASLGELDTSAAPTITAVGDTPVVLSPADSAVMSPGGFRTEITEADSAVLQYASVATDSVTVATASQLLQVPLDGGEPTATSAGGQGTPAAPVSLLGCSYGAWAGSAQFVRECPGDGDDVRRAIDGVDGATTLTFRVNRDVILLNDTVSGAAWLADESLQQVDNWNDLTPPEGETEDEEDTTEETVETTLPVRTEVNTPPIAEDDDYGVRPGQTTALPVLDNDNDADGDVLVASVAEQQPSIGTVQPIYDGGSLQIAVDEKASGTASFMYEANDGRGGKDTATVNLTVKDWDTNSAPKAKRTTTLAIETGGTVSYNVLPDWIDPEGDDIYLREVVAAPGDEVEFTTDGQITYRATASLQGRKEVQISVADALGEIASGTLILDVRPAGSTLPKTNADHVITRVNEQVTVSPLANDSSSGREPLRLTRVNGDETPGATIVPDYPNKTFSFTAPSPGVYYVLYEVAAGPNGVPGIVRIDVTDAAEQDLPPIAVRDVALLPTGGEVLLGVLNNDTDPSGGILVVQSVSVEPGSGISVSVLNHESLRIGDQGALDQQVQISYRISNGSKTAEGEVVVIPIPAPEKILPPVASPDQAVVRVNDVVTIPVLDNDTSPIGDALTLEPELIEPFVDPEDGEIFVSQDTVRFKAGPEAKTVYATYEVSDTRGNKVGGYITIQIVPEQEDNAAPRPQDITTRVLSGSIANIAVPLDGIDADGDSVELIGPASSPKKGRITEVAANYFVYEAYADSSGVDTFSYRVRDRLGKEGTATVRVGIAPAEDVNQAPYAVKDSVVVRPGREIAVPVMLNDSDPEGDEIALVKDGLVLPELDDLSARVSGDRVLVQAPDRPVETSLQYTISDARGATAQAVLQITVDENVPLLAPIARDDRVLPTDLTDGELTTDVDILANDEDPDGTTEGLEVEVGEGGTLLEDGKVRVTVGEEMQLIRYTLTDRDDLSTSAFIFVPSVKDLRPALTSTKPVTVVSGETKQLPLDEYVTVAGGGSVTITEHAKVTAAHSDGSDLVKDGSTLVYTSADGYFGEDGISFEVTDGTGPDDPEGRKATLTIPITVLPPDNQPPMFTRGEVDVAPGEDATTLDLAALTSDPDPEDEGTHTYSLQGSAGGGVSARIDGSTLSVEAASNAKKGTAQTLTIRVSDGETEPIEGTVIVRVGASTRALATANTDTIAEADQGKTITVPVLDNDFNPFPETPLKLVSASPESGSGTASVQGDQVQVTPSADFVGTLVVRYTIEDATEDSDRRVDGRVVVTVQGVPEAPGRPQVTSVQDRTVVVSFSAPSNNGAEITHYTVTSTSGSAYTKRCESTTCTLDGLTNNVEYTFQVVATNRVGDSEPSGASEVARPDARPDTPIPPTLVFGDKSLKVAWKTPTTPGSPVESFNLQISPAPPSGVTEKTGVTGNSLTWEGLENGTSYQVRVQAVNRAPEPSSWSGWSLGEVPAGPPLQPAAPTTAELSPVGDQAQMQVTWGAPNNNGADIDGYQLQVLRGGSTVRTLEPAAGQTSQAVTVATAEEGYTYIIRAHNKAGWGQWSSPSAERRGAVRPDAPNTPSITAGDRQITIADNYTLTADQRNGARAGEITYQYRLNSGGWQNLTNRTIGGLTNGTDYNVQIRALSNTGTGSYTGAESARSNTVKPFGIPPQPNASARNNGQNVTLSWSNNGNNGAAIDQTRIRIRNQNGNWGGWESVAASSSRTVGNGYSQNWAIEVQVHNAAGWSSSASASATTNDPPQPRVWVTQGDAAGNGCVNGCRKFVVHWENLDIGSKKVSCWNDTGLIGTAFVHTVNFNGSGSTQLSCWKGRDGVNVWVDIQNWGGSVDTEKNFWPRP</sequence>
<reference evidence="6 7" key="1">
    <citation type="submission" date="2020-08" db="EMBL/GenBank/DDBJ databases">
        <title>Sequencing the genomes of 1000 actinobacteria strains.</title>
        <authorList>
            <person name="Klenk H.-P."/>
        </authorList>
    </citation>
    <scope>NUCLEOTIDE SEQUENCE [LARGE SCALE GENOMIC DNA]</scope>
    <source>
        <strain evidence="6 7">DSM 24823</strain>
    </source>
</reference>
<dbReference type="CDD" id="cd00063">
    <property type="entry name" value="FN3"/>
    <property type="match status" value="3"/>
</dbReference>
<evidence type="ECO:0000259" key="5">
    <source>
        <dbReference type="PROSITE" id="PS50853"/>
    </source>
</evidence>
<feature type="domain" description="Fibronectin type-III" evidence="5">
    <location>
        <begin position="1658"/>
        <end position="1753"/>
    </location>
</feature>
<dbReference type="InterPro" id="IPR003961">
    <property type="entry name" value="FN3_dom"/>
</dbReference>
<dbReference type="Gene3D" id="2.60.40.10">
    <property type="entry name" value="Immunoglobulins"/>
    <property type="match status" value="3"/>
</dbReference>
<evidence type="ECO:0000313" key="6">
    <source>
        <dbReference type="EMBL" id="MBB5743074.1"/>
    </source>
</evidence>
<dbReference type="Gene3D" id="2.60.40.2810">
    <property type="match status" value="2"/>
</dbReference>
<proteinExistence type="predicted"/>
<dbReference type="SUPFAM" id="SSF49265">
    <property type="entry name" value="Fibronectin type III"/>
    <property type="match status" value="3"/>
</dbReference>
<dbReference type="Gene3D" id="2.60.40.3440">
    <property type="match status" value="1"/>
</dbReference>
<feature type="domain" description="Fibronectin type-III" evidence="5">
    <location>
        <begin position="1469"/>
        <end position="1556"/>
    </location>
</feature>
<evidence type="ECO:0000313" key="7">
    <source>
        <dbReference type="Proteomes" id="UP000517712"/>
    </source>
</evidence>
<keyword evidence="3" id="KW-0624">Polysaccharide degradation</keyword>
<keyword evidence="3" id="KW-0119">Carbohydrate metabolism</keyword>
<organism evidence="6 7">
    <name type="scientific">Microbacterium ginsengiterrae</name>
    <dbReference type="NCBI Taxonomy" id="546115"/>
    <lineage>
        <taxon>Bacteria</taxon>
        <taxon>Bacillati</taxon>
        <taxon>Actinomycetota</taxon>
        <taxon>Actinomycetes</taxon>
        <taxon>Micrococcales</taxon>
        <taxon>Microbacteriaceae</taxon>
        <taxon>Microbacterium</taxon>
    </lineage>
</organism>
<feature type="region of interest" description="Disordered" evidence="4">
    <location>
        <begin position="363"/>
        <end position="384"/>
    </location>
</feature>
<keyword evidence="2" id="KW-0378">Hydrolase</keyword>
<dbReference type="GO" id="GO:0000272">
    <property type="term" value="P:polysaccharide catabolic process"/>
    <property type="evidence" value="ECO:0007669"/>
    <property type="project" value="UniProtKB-KW"/>
</dbReference>
<dbReference type="PANTHER" id="PTHR13817:SF73">
    <property type="entry name" value="FIBRONECTIN TYPE-III DOMAIN-CONTAINING PROTEIN"/>
    <property type="match status" value="1"/>
</dbReference>
<dbReference type="InterPro" id="IPR050964">
    <property type="entry name" value="Striated_Muscle_Regulatory"/>
</dbReference>
<accession>A0A7W9CCI6</accession>